<evidence type="ECO:0000313" key="1">
    <source>
        <dbReference type="EMBL" id="KAJ0043846.1"/>
    </source>
</evidence>
<name>A0ACC0YZY8_9ROSI</name>
<gene>
    <name evidence="1" type="ORF">Pint_18255</name>
</gene>
<dbReference type="Proteomes" id="UP001163603">
    <property type="component" value="Chromosome 4"/>
</dbReference>
<comment type="caution">
    <text evidence="1">The sequence shown here is derived from an EMBL/GenBank/DDBJ whole genome shotgun (WGS) entry which is preliminary data.</text>
</comment>
<accession>A0ACC0YZY8</accession>
<reference evidence="2" key="1">
    <citation type="journal article" date="2023" name="G3 (Bethesda)">
        <title>Genome assembly and association tests identify interacting loci associated with vigor, precocity, and sex in interspecific pistachio rootstocks.</title>
        <authorList>
            <person name="Palmer W."/>
            <person name="Jacygrad E."/>
            <person name="Sagayaradj S."/>
            <person name="Cavanaugh K."/>
            <person name="Han R."/>
            <person name="Bertier L."/>
            <person name="Beede B."/>
            <person name="Kafkas S."/>
            <person name="Golino D."/>
            <person name="Preece J."/>
            <person name="Michelmore R."/>
        </authorList>
    </citation>
    <scope>NUCLEOTIDE SEQUENCE [LARGE SCALE GENOMIC DNA]</scope>
</reference>
<organism evidence="1 2">
    <name type="scientific">Pistacia integerrima</name>
    <dbReference type="NCBI Taxonomy" id="434235"/>
    <lineage>
        <taxon>Eukaryota</taxon>
        <taxon>Viridiplantae</taxon>
        <taxon>Streptophyta</taxon>
        <taxon>Embryophyta</taxon>
        <taxon>Tracheophyta</taxon>
        <taxon>Spermatophyta</taxon>
        <taxon>Magnoliopsida</taxon>
        <taxon>eudicotyledons</taxon>
        <taxon>Gunneridae</taxon>
        <taxon>Pentapetalae</taxon>
        <taxon>rosids</taxon>
        <taxon>malvids</taxon>
        <taxon>Sapindales</taxon>
        <taxon>Anacardiaceae</taxon>
        <taxon>Pistacia</taxon>
    </lineage>
</organism>
<sequence>MCALSPFFPSFGWPLEEIISQQQNYMYRDTDTIDSIPYFSPPQHQLHQLDRSASFTENSGDPSMAKKLYHNASERDRRKKINTLYSSLRSLLPASDQTKKLSIPATVSRVLKYIPELQQQVERLIQKKEELLSRISRQGDLIHQEKQRKNFAANSLSSISASRLNDSEVVIQISTCQLHKCQLSGLLFSLQEDGLLLMNASSFESFEGRVFYNLHLQVERSYKLECEVLSDRLLSLYEKREEMFA</sequence>
<proteinExistence type="predicted"/>
<keyword evidence="2" id="KW-1185">Reference proteome</keyword>
<protein>
    <submittedName>
        <fullName evidence="1">Uncharacterized protein</fullName>
    </submittedName>
</protein>
<evidence type="ECO:0000313" key="2">
    <source>
        <dbReference type="Proteomes" id="UP001163603"/>
    </source>
</evidence>
<dbReference type="EMBL" id="CM047739">
    <property type="protein sequence ID" value="KAJ0043846.1"/>
    <property type="molecule type" value="Genomic_DNA"/>
</dbReference>